<comment type="caution">
    <text evidence="2">The sequence shown here is derived from an EMBL/GenBank/DDBJ whole genome shotgun (WGS) entry which is preliminary data.</text>
</comment>
<sequence>MARNARSKVSAAANTPHSTNNKKGNRIKVEAKPGNEVLAVDNPVDLMGCRTEESLAAYRTNFVVRLPKGSFEYYNTHSIAQFDWFDREAALRQMCKDPLFNVIKTPKTTELIVLARLIHILVSWSLTPRKGSHSSILHFDIFLMWCVLNGKKIDLAYVIYHHMKSAQAYQKGPLPYDTHLTLFFKSMAKSVVDNKFHVEKSDQNHILDMSNLIMIGLVFDEVTRRWVEKVLERGEGVVGDVTYEEDDELSGGEPVRILVVDSEAEGDHVESTKHGGYEHIRDGDDQGADTGGDFDWDNEVATNFRGAEGVDSVVNEQAEEDNEVKEPVEGEDCPVTPPNEKGCNESAQKNPDVGASTSQQSSALFCSFIDDLKALVEYRLDRIENFFIFVDGRVRQMNDAFTKAG</sequence>
<protein>
    <submittedName>
        <fullName evidence="2">Uncharacterized protein</fullName>
    </submittedName>
</protein>
<feature type="region of interest" description="Disordered" evidence="1">
    <location>
        <begin position="316"/>
        <end position="355"/>
    </location>
</feature>
<dbReference type="EMBL" id="JBBNAG010000013">
    <property type="protein sequence ID" value="KAK9083506.1"/>
    <property type="molecule type" value="Genomic_DNA"/>
</dbReference>
<dbReference type="Proteomes" id="UP001419268">
    <property type="component" value="Unassembled WGS sequence"/>
</dbReference>
<evidence type="ECO:0000256" key="1">
    <source>
        <dbReference type="SAM" id="MobiDB-lite"/>
    </source>
</evidence>
<feature type="region of interest" description="Disordered" evidence="1">
    <location>
        <begin position="264"/>
        <end position="291"/>
    </location>
</feature>
<proteinExistence type="predicted"/>
<feature type="region of interest" description="Disordered" evidence="1">
    <location>
        <begin position="1"/>
        <end position="26"/>
    </location>
</feature>
<gene>
    <name evidence="2" type="ORF">Scep_029977</name>
</gene>
<feature type="compositionally biased region" description="Polar residues" evidence="1">
    <location>
        <begin position="345"/>
        <end position="355"/>
    </location>
</feature>
<evidence type="ECO:0000313" key="2">
    <source>
        <dbReference type="EMBL" id="KAK9083506.1"/>
    </source>
</evidence>
<reference evidence="2 3" key="1">
    <citation type="submission" date="2024-01" db="EMBL/GenBank/DDBJ databases">
        <title>Genome assemblies of Stephania.</title>
        <authorList>
            <person name="Yang L."/>
        </authorList>
    </citation>
    <scope>NUCLEOTIDE SEQUENCE [LARGE SCALE GENOMIC DNA]</scope>
    <source>
        <strain evidence="2">JXDWG</strain>
        <tissue evidence="2">Leaf</tissue>
    </source>
</reference>
<feature type="compositionally biased region" description="Polar residues" evidence="1">
    <location>
        <begin position="12"/>
        <end position="22"/>
    </location>
</feature>
<accession>A0AAP0HGG3</accession>
<dbReference type="AlphaFoldDB" id="A0AAP0HGG3"/>
<name>A0AAP0HGG3_9MAGN</name>
<keyword evidence="3" id="KW-1185">Reference proteome</keyword>
<feature type="compositionally biased region" description="Basic and acidic residues" evidence="1">
    <location>
        <begin position="265"/>
        <end position="284"/>
    </location>
</feature>
<evidence type="ECO:0000313" key="3">
    <source>
        <dbReference type="Proteomes" id="UP001419268"/>
    </source>
</evidence>
<organism evidence="2 3">
    <name type="scientific">Stephania cephalantha</name>
    <dbReference type="NCBI Taxonomy" id="152367"/>
    <lineage>
        <taxon>Eukaryota</taxon>
        <taxon>Viridiplantae</taxon>
        <taxon>Streptophyta</taxon>
        <taxon>Embryophyta</taxon>
        <taxon>Tracheophyta</taxon>
        <taxon>Spermatophyta</taxon>
        <taxon>Magnoliopsida</taxon>
        <taxon>Ranunculales</taxon>
        <taxon>Menispermaceae</taxon>
        <taxon>Menispermoideae</taxon>
        <taxon>Cissampelideae</taxon>
        <taxon>Stephania</taxon>
    </lineage>
</organism>